<dbReference type="GO" id="GO:0003676">
    <property type="term" value="F:nucleic acid binding"/>
    <property type="evidence" value="ECO:0007669"/>
    <property type="project" value="InterPro"/>
</dbReference>
<dbReference type="EMBL" id="JAMXLX010000003">
    <property type="protein sequence ID" value="MCO5957641.1"/>
    <property type="molecule type" value="Genomic_DNA"/>
</dbReference>
<gene>
    <name evidence="1" type="ORF">NBH21_12725</name>
</gene>
<comment type="caution">
    <text evidence="1">The sequence shown here is derived from an EMBL/GenBank/DDBJ whole genome shotgun (WGS) entry which is preliminary data.</text>
</comment>
<dbReference type="InterPro" id="IPR002052">
    <property type="entry name" value="DNA_methylase_N6_adenine_CS"/>
</dbReference>
<evidence type="ECO:0000313" key="1">
    <source>
        <dbReference type="EMBL" id="MCO5957641.1"/>
    </source>
</evidence>
<proteinExistence type="predicted"/>
<keyword evidence="1" id="KW-0489">Methyltransferase</keyword>
<sequence length="583" mass="63336">MAGYASVKLPKPGPNALELVRAAVRDGQVRTEDPKQVTAACKANGNGYLERDPKDGKLWFPTDRAREMLAMLDALAAADEGPASPQARTDVVAASVADTSGLVETVQRARALFDEGDIMNARIVAGVAYAQAKTAAYFAEQIGATERLVTKAREMQAEALRIESWAKILIADKWDEAEAAGQTFKGRPKSVPNENAFTAEQAGLSRKEIHDARKLALAEKTSPGLVERFIQARLTEGLEPTRASLRKATGAAIGTKSATKEEKGDQLYETPAEATRTLLALEAFSSTFKEPAVGRGAILRVMEDAGYDAVIADLRDRGTATQYGEAQQVGDFLTSEPGDTVGMDIVTNPPYGDVANAFLAHALQVHRPRKMAALLNLNFQCGFDDPDRRFLMDENPPSRVYVFTRRLPMMHRDGWTGPQASSQMNTMWVVWERNDDGSYGSGDGSWKTIRVDWEKYQTVPALVPGDGNHAAPMIFADVDPEEDFTRETPRRSLDERVGDEWERAEEWVRQRPDGFARFEMRQALGLRTSTVDALISGMLERGIVSPGDGELLALADLPPATAGMMSGDAAGYLPDVTVGGGAA</sequence>
<evidence type="ECO:0000313" key="2">
    <source>
        <dbReference type="Proteomes" id="UP001155380"/>
    </source>
</evidence>
<dbReference type="RefSeq" id="WP_250913351.1">
    <property type="nucleotide sequence ID" value="NZ_JAMXLX010000003.1"/>
</dbReference>
<keyword evidence="1" id="KW-0808">Transferase</keyword>
<dbReference type="Proteomes" id="UP001155380">
    <property type="component" value="Unassembled WGS sequence"/>
</dbReference>
<dbReference type="PROSITE" id="PS00092">
    <property type="entry name" value="N6_MTASE"/>
    <property type="match status" value="1"/>
</dbReference>
<dbReference type="GO" id="GO:0032259">
    <property type="term" value="P:methylation"/>
    <property type="evidence" value="ECO:0007669"/>
    <property type="project" value="UniProtKB-KW"/>
</dbReference>
<protein>
    <submittedName>
        <fullName evidence="1">SAM-dependent methyltransferase</fullName>
    </submittedName>
</protein>
<accession>A0AAJ1BWM6</accession>
<dbReference type="AlphaFoldDB" id="A0AAJ1BWM6"/>
<reference evidence="1" key="1">
    <citation type="submission" date="2022-06" db="EMBL/GenBank/DDBJ databases">
        <authorList>
            <person name="Sun Q."/>
        </authorList>
    </citation>
    <scope>NUCLEOTIDE SEQUENCE</scope>
    <source>
        <strain evidence="1">S101</strain>
    </source>
</reference>
<dbReference type="GO" id="GO:0008168">
    <property type="term" value="F:methyltransferase activity"/>
    <property type="evidence" value="ECO:0007669"/>
    <property type="project" value="UniProtKB-KW"/>
</dbReference>
<organism evidence="1 2">
    <name type="scientific">Ciceribacter sichuanensis</name>
    <dbReference type="NCBI Taxonomy" id="2949647"/>
    <lineage>
        <taxon>Bacteria</taxon>
        <taxon>Pseudomonadati</taxon>
        <taxon>Pseudomonadota</taxon>
        <taxon>Alphaproteobacteria</taxon>
        <taxon>Hyphomicrobiales</taxon>
        <taxon>Rhizobiaceae</taxon>
        <taxon>Ciceribacter</taxon>
    </lineage>
</organism>
<name>A0AAJ1BWM6_9HYPH</name>